<comment type="caution">
    <text evidence="1">The sequence shown here is derived from an EMBL/GenBank/DDBJ whole genome shotgun (WGS) entry which is preliminary data.</text>
</comment>
<proteinExistence type="predicted"/>
<evidence type="ECO:0000313" key="1">
    <source>
        <dbReference type="EMBL" id="TGL98145.1"/>
    </source>
</evidence>
<dbReference type="GO" id="GO:0016740">
    <property type="term" value="F:transferase activity"/>
    <property type="evidence" value="ECO:0007669"/>
    <property type="project" value="UniProtKB-KW"/>
</dbReference>
<accession>A0A5F2B123</accession>
<dbReference type="Proteomes" id="UP000298429">
    <property type="component" value="Unassembled WGS sequence"/>
</dbReference>
<dbReference type="SUPFAM" id="SSF53448">
    <property type="entry name" value="Nucleotide-diphospho-sugar transferases"/>
    <property type="match status" value="1"/>
</dbReference>
<dbReference type="OrthoDB" id="5180856at2"/>
<dbReference type="InterPro" id="IPR029044">
    <property type="entry name" value="Nucleotide-diphossugar_trans"/>
</dbReference>
<dbReference type="AlphaFoldDB" id="A0A5F2B123"/>
<evidence type="ECO:0000313" key="2">
    <source>
        <dbReference type="Proteomes" id="UP000298429"/>
    </source>
</evidence>
<keyword evidence="1" id="KW-0808">Transferase</keyword>
<sequence>MRLKLSVSGAIDWFFKNEEKGIVLEDDIIAEPSFFTFCEELLERYKDDERIGMISGDNFGFGYRRGESSYYFSRYSHIWGWASWRRAWKDYDLYMKDYSRFLEQGRLKDIFADPRECNFWNLAFNMVANEDFETWDYQWVYCNLKNNRLNIMPSVNLIKNIGFGETAAHTTETNSPYANMQAQEISFPLKHPDFVLRDPWSDDFSVKSFLPPYKHPVVKFIERLHPFRIFNKLKRILYNVVNR</sequence>
<protein>
    <submittedName>
        <fullName evidence="1">Glycosyl transferase</fullName>
    </submittedName>
</protein>
<name>A0A5F2B123_9LEPT</name>
<organism evidence="1 2">
    <name type="scientific">Leptospira barantonii</name>
    <dbReference type="NCBI Taxonomy" id="2023184"/>
    <lineage>
        <taxon>Bacteria</taxon>
        <taxon>Pseudomonadati</taxon>
        <taxon>Spirochaetota</taxon>
        <taxon>Spirochaetia</taxon>
        <taxon>Leptospirales</taxon>
        <taxon>Leptospiraceae</taxon>
        <taxon>Leptospira</taxon>
    </lineage>
</organism>
<dbReference type="Gene3D" id="3.90.550.10">
    <property type="entry name" value="Spore Coat Polysaccharide Biosynthesis Protein SpsA, Chain A"/>
    <property type="match status" value="1"/>
</dbReference>
<gene>
    <name evidence="1" type="ORF">EHQ76_13940</name>
</gene>
<reference evidence="1 2" key="1">
    <citation type="journal article" date="2019" name="PLoS Negl. Trop. Dis.">
        <title>Revisiting the worldwide diversity of Leptospira species in the environment.</title>
        <authorList>
            <person name="Vincent A.T."/>
            <person name="Schiettekatte O."/>
            <person name="Bourhy P."/>
            <person name="Veyrier F.J."/>
            <person name="Picardeau M."/>
        </authorList>
    </citation>
    <scope>NUCLEOTIDE SEQUENCE [LARGE SCALE GENOMIC DNA]</scope>
    <source>
        <strain evidence="1 2">201702444</strain>
    </source>
</reference>
<dbReference type="EMBL" id="RQGN01000071">
    <property type="protein sequence ID" value="TGL98145.1"/>
    <property type="molecule type" value="Genomic_DNA"/>
</dbReference>